<dbReference type="Pfam" id="PF14012">
    <property type="entry name" value="DUF4229"/>
    <property type="match status" value="1"/>
</dbReference>
<feature type="compositionally biased region" description="Acidic residues" evidence="1">
    <location>
        <begin position="102"/>
        <end position="113"/>
    </location>
</feature>
<keyword evidence="4" id="KW-1185">Reference proteome</keyword>
<gene>
    <name evidence="3" type="ORF">SAMN04489719_1061</name>
</gene>
<sequence>MAPSMRYLIVRTLLFLLPFAVLMIARVEWWLALLVSLAFAFAASIVFFPRLREEAAADLQRMREGRKRVGAGPDDADVEDAALHAGDAGHEARADSGREPGDEAGGEPGEPDAQDDRDASARP</sequence>
<protein>
    <recommendedName>
        <fullName evidence="5">DUF4229 domain-containing protein</fullName>
    </recommendedName>
</protein>
<feature type="compositionally biased region" description="Basic and acidic residues" evidence="1">
    <location>
        <begin position="87"/>
        <end position="101"/>
    </location>
</feature>
<dbReference type="STRING" id="684552.SAMN04489719_1061"/>
<keyword evidence="2" id="KW-0472">Membrane</keyword>
<evidence type="ECO:0000313" key="4">
    <source>
        <dbReference type="Proteomes" id="UP000199649"/>
    </source>
</evidence>
<name>A0A1H1MR11_9MICO</name>
<dbReference type="AlphaFoldDB" id="A0A1H1MR11"/>
<reference evidence="4" key="1">
    <citation type="submission" date="2016-10" db="EMBL/GenBank/DDBJ databases">
        <authorList>
            <person name="Varghese N."/>
            <person name="Submissions S."/>
        </authorList>
    </citation>
    <scope>NUCLEOTIDE SEQUENCE [LARGE SCALE GENOMIC DNA]</scope>
    <source>
        <strain evidence="4">DSM 22965</strain>
    </source>
</reference>
<evidence type="ECO:0000256" key="1">
    <source>
        <dbReference type="SAM" id="MobiDB-lite"/>
    </source>
</evidence>
<feature type="transmembrane region" description="Helical" evidence="2">
    <location>
        <begin position="7"/>
        <end position="25"/>
    </location>
</feature>
<evidence type="ECO:0000313" key="3">
    <source>
        <dbReference type="EMBL" id="SDR89313.1"/>
    </source>
</evidence>
<evidence type="ECO:0000256" key="2">
    <source>
        <dbReference type="SAM" id="Phobius"/>
    </source>
</evidence>
<dbReference type="EMBL" id="LT629734">
    <property type="protein sequence ID" value="SDR89313.1"/>
    <property type="molecule type" value="Genomic_DNA"/>
</dbReference>
<keyword evidence="2" id="KW-1133">Transmembrane helix</keyword>
<accession>A0A1H1MR11</accession>
<evidence type="ECO:0008006" key="5">
    <source>
        <dbReference type="Google" id="ProtNLM"/>
    </source>
</evidence>
<dbReference type="RefSeq" id="WP_092666042.1">
    <property type="nucleotide sequence ID" value="NZ_LT629734.1"/>
</dbReference>
<feature type="transmembrane region" description="Helical" evidence="2">
    <location>
        <begin position="31"/>
        <end position="51"/>
    </location>
</feature>
<dbReference type="InterPro" id="IPR025323">
    <property type="entry name" value="DUF4229"/>
</dbReference>
<keyword evidence="2" id="KW-0812">Transmembrane</keyword>
<dbReference type="OrthoDB" id="5122218at2"/>
<dbReference type="Proteomes" id="UP000199649">
    <property type="component" value="Chromosome I"/>
</dbReference>
<organism evidence="3 4">
    <name type="scientific">Agrococcus carbonis</name>
    <dbReference type="NCBI Taxonomy" id="684552"/>
    <lineage>
        <taxon>Bacteria</taxon>
        <taxon>Bacillati</taxon>
        <taxon>Actinomycetota</taxon>
        <taxon>Actinomycetes</taxon>
        <taxon>Micrococcales</taxon>
        <taxon>Microbacteriaceae</taxon>
        <taxon>Agrococcus</taxon>
    </lineage>
</organism>
<feature type="region of interest" description="Disordered" evidence="1">
    <location>
        <begin position="62"/>
        <end position="123"/>
    </location>
</feature>
<proteinExistence type="predicted"/>
<feature type="compositionally biased region" description="Basic and acidic residues" evidence="1">
    <location>
        <begin position="114"/>
        <end position="123"/>
    </location>
</feature>